<dbReference type="EMBL" id="LAZR01003432">
    <property type="protein sequence ID" value="KKN18393.1"/>
    <property type="molecule type" value="Genomic_DNA"/>
</dbReference>
<sequence length="1309" mass="154477">MGGQEALRGYLLQTISCVLDAFNEDNNWSAVALEPNIESEKVDIIWHYSNPTKIVVDQVKSSKNLINIHKVKTWSKDLKEYREADVYNLILIGSFSDEVTKTDKVENVVLKLHTLNIEDLMAATAHKLGLYIESNDYKPLTSSVKEIIVKSLVTQFELYSTNGKEISRNDFDTKLFKWISDISPKSIKKKIFDILISKDFITYENWGEFKNISTPRQYVKEEQRLFIIKEVREKLKNPDDETPIIRITGLPGVGKRRLVFEILSPPELNNNSYFIYSKAFKDSNLISKILSNKDLELTLILNDCNLADHNEYREIFGNQGSRISIITISEEVETTTNKSFQYLLKNLSAEYLQEILRIAFGGLPEYLVQRFSEFSEGFPRFALDLAKRYGENPSDYSNIIELTDKNLLDKFIAGKLLINSSKFEKTKRVLMGIALFKKVGYKDQLLKQAKWVCSEISKLEWEEFQLIVREQRDRGLIEGYYYLHINPFLLETYLYSEWWETYGNFETIQEFQDFIEKFPVNLDVYFYDSFFYDVFISRFKYINHTTPGKYLIQKMLSSGSILFDKEILNSKSFINLICNLIESNIDLGINYLKNVLNSWSNKDLNQFIEGRNEILWLLEKLAFRDKYFDDAALLLLKLAETHPTRPTYESLIQPLNNAIEFFVKIFSPMWGEASPEKKYELLIRIFNKNSMSRKSLILQGFCRTLTTYFSWDGWVESLGNLPPPNIWEGNWEDICIHYIRSWIFLFELGKNKEEKLRLEILDILITSSRGLLNQYFPELNDVIRKSFKDFLNYDWIDKLELLAKVSSIIQYEGRNFPDEVLTKWIQLKESLRSKKFKDELRIFLGWNDLELIELNQKYESKVQIDIKLKKLAKKIKDNPLLLQENLFFLNTNKIFRGLEFGKVLGELDEDLSLKEYLIKFLEEFLLDLEDLLSLNNISIDFLAGYLRILCQKNAKECEELISALSRKELFQYFIPEIVRLVCLNDNMIKLVMQLINNKEITIESLNGYRFFGYSRDISEEIFKKWIKFLMEKLPNNGIDFVCTSFFYYYGIRVGDKKLPKKITLKILKQPIHQKISQKFSNFEKRIDQNHYISFYKEIAKKLVEQHPETAENLFEMIIEFNMNPSSYKSPFTEVFNEILTFITQNYSNEVWKKIEKILEFSKEPKLSFILHWLSKEAKGSSNLELFDNHNIINWIKEDIENRAKILAEIIPIKRFNAQNSISRDFLELFGDLEDVRKAFTHNFTNGRIYVYLPEKTNPYQGEKDRLLKIYENETSDNIKRWIKEYIGNHLDRDIERANKQKERSGRYGF</sequence>
<protein>
    <submittedName>
        <fullName evidence="1">Uncharacterized protein</fullName>
    </submittedName>
</protein>
<name>A0A0F9RM95_9ZZZZ</name>
<comment type="caution">
    <text evidence="1">The sequence shown here is derived from an EMBL/GenBank/DDBJ whole genome shotgun (WGS) entry which is preliminary data.</text>
</comment>
<evidence type="ECO:0000313" key="1">
    <source>
        <dbReference type="EMBL" id="KKN18393.1"/>
    </source>
</evidence>
<proteinExistence type="predicted"/>
<accession>A0A0F9RM95</accession>
<gene>
    <name evidence="1" type="ORF">LCGC14_0956190</name>
</gene>
<dbReference type="InterPro" id="IPR027417">
    <property type="entry name" value="P-loop_NTPase"/>
</dbReference>
<reference evidence="1" key="1">
    <citation type="journal article" date="2015" name="Nature">
        <title>Complex archaea that bridge the gap between prokaryotes and eukaryotes.</title>
        <authorList>
            <person name="Spang A."/>
            <person name="Saw J.H."/>
            <person name="Jorgensen S.L."/>
            <person name="Zaremba-Niedzwiedzka K."/>
            <person name="Martijn J."/>
            <person name="Lind A.E."/>
            <person name="van Eijk R."/>
            <person name="Schleper C."/>
            <person name="Guy L."/>
            <person name="Ettema T.J."/>
        </authorList>
    </citation>
    <scope>NUCLEOTIDE SEQUENCE</scope>
</reference>
<dbReference type="SUPFAM" id="SSF52540">
    <property type="entry name" value="P-loop containing nucleoside triphosphate hydrolases"/>
    <property type="match status" value="1"/>
</dbReference>
<organism evidence="1">
    <name type="scientific">marine sediment metagenome</name>
    <dbReference type="NCBI Taxonomy" id="412755"/>
    <lineage>
        <taxon>unclassified sequences</taxon>
        <taxon>metagenomes</taxon>
        <taxon>ecological metagenomes</taxon>
    </lineage>
</organism>